<dbReference type="PANTHER" id="PTHR11142:SF0">
    <property type="entry name" value="TRNA PSEUDOURIDINE SYNTHASE-LIKE 1"/>
    <property type="match status" value="1"/>
</dbReference>
<accession>A0A845UF57</accession>
<evidence type="ECO:0000259" key="8">
    <source>
        <dbReference type="Pfam" id="PF01416"/>
    </source>
</evidence>
<comment type="caution">
    <text evidence="9">The sequence shown here is derived from an EMBL/GenBank/DDBJ whole genome shotgun (WGS) entry which is preliminary data.</text>
</comment>
<evidence type="ECO:0000256" key="1">
    <source>
        <dbReference type="ARBA" id="ARBA00009375"/>
    </source>
</evidence>
<gene>
    <name evidence="4 9" type="primary">truA</name>
    <name evidence="9" type="ORF">GL267_07625</name>
</gene>
<feature type="active site" description="Nucleophile" evidence="4 5">
    <location>
        <position position="58"/>
    </location>
</feature>
<name>A0A845UF57_9PROT</name>
<feature type="binding site" evidence="4 6">
    <location>
        <position position="116"/>
    </location>
    <ligand>
        <name>substrate</name>
    </ligand>
</feature>
<evidence type="ECO:0000256" key="7">
    <source>
        <dbReference type="RuleBase" id="RU003792"/>
    </source>
</evidence>
<dbReference type="PIRSF" id="PIRSF001430">
    <property type="entry name" value="tRNA_psdUrid_synth"/>
    <property type="match status" value="1"/>
</dbReference>
<evidence type="ECO:0000256" key="3">
    <source>
        <dbReference type="ARBA" id="ARBA00023235"/>
    </source>
</evidence>
<dbReference type="EMBL" id="WNJL01000030">
    <property type="protein sequence ID" value="NDU42514.1"/>
    <property type="molecule type" value="Genomic_DNA"/>
</dbReference>
<sequence>MTALFPGTRWALGLEYDGNGFCGWQRQPGRDSVQEVLETALGRVAQHPVTVVVAGRTDTGVHALCQVVHFDSPAQRSPEAWVRGGNTYLPPGVAIRWARIVPGDFHARFSATARRYRYVILNRRVRPALWRNHTAWICRPLDVLAMQAAARSLRGTHDFSAFRASACQAKSPVRDLCQLRVTRRGDLIAVDAEANGFLHHMVRNLAGVLIAIGRGERPVGWAAEVLASRDRCQAGITAPPGGLYFVAPRYPAHFGLPVDAMDAGFLMGD</sequence>
<feature type="domain" description="Pseudouridine synthase I TruA alpha/beta" evidence="8">
    <location>
        <begin position="149"/>
        <end position="251"/>
    </location>
</feature>
<dbReference type="InterPro" id="IPR020097">
    <property type="entry name" value="PsdUridine_synth_TruA_a/b_dom"/>
</dbReference>
<dbReference type="PANTHER" id="PTHR11142">
    <property type="entry name" value="PSEUDOURIDYLATE SYNTHASE"/>
    <property type="match status" value="1"/>
</dbReference>
<dbReference type="Gene3D" id="3.30.70.580">
    <property type="entry name" value="Pseudouridine synthase I, catalytic domain, N-terminal subdomain"/>
    <property type="match status" value="1"/>
</dbReference>
<dbReference type="Gene3D" id="3.30.70.660">
    <property type="entry name" value="Pseudouridine synthase I, catalytic domain, C-terminal subdomain"/>
    <property type="match status" value="1"/>
</dbReference>
<dbReference type="GO" id="GO:0160147">
    <property type="term" value="F:tRNA pseudouridine(38-40) synthase activity"/>
    <property type="evidence" value="ECO:0007669"/>
    <property type="project" value="UniProtKB-EC"/>
</dbReference>
<comment type="caution">
    <text evidence="4">Lacks conserved residue(s) required for the propagation of feature annotation.</text>
</comment>
<protein>
    <recommendedName>
        <fullName evidence="4">tRNA pseudouridine synthase A</fullName>
        <ecNumber evidence="4">5.4.99.12</ecNumber>
    </recommendedName>
    <alternativeName>
        <fullName evidence="4">tRNA pseudouridine(38-40) synthase</fullName>
    </alternativeName>
    <alternativeName>
        <fullName evidence="4">tRNA pseudouridylate synthase I</fullName>
    </alternativeName>
    <alternativeName>
        <fullName evidence="4">tRNA-uridine isomerase I</fullName>
    </alternativeName>
</protein>
<evidence type="ECO:0000313" key="9">
    <source>
        <dbReference type="EMBL" id="NDU42514.1"/>
    </source>
</evidence>
<dbReference type="EC" id="5.4.99.12" evidence="4"/>
<dbReference type="RefSeq" id="WP_163097744.1">
    <property type="nucleotide sequence ID" value="NZ_CP127523.1"/>
</dbReference>
<dbReference type="InterPro" id="IPR020103">
    <property type="entry name" value="PsdUridine_synth_cat_dom_sf"/>
</dbReference>
<dbReference type="GO" id="GO:0031119">
    <property type="term" value="P:tRNA pseudouridine synthesis"/>
    <property type="evidence" value="ECO:0007669"/>
    <property type="project" value="UniProtKB-UniRule"/>
</dbReference>
<dbReference type="CDD" id="cd02570">
    <property type="entry name" value="PseudoU_synth_EcTruA"/>
    <property type="match status" value="1"/>
</dbReference>
<keyword evidence="3 4" id="KW-0413">Isomerase</keyword>
<comment type="function">
    <text evidence="4">Formation of pseudouridine at positions 38, 39 and 40 in the anticodon stem and loop of transfer RNAs.</text>
</comment>
<comment type="similarity">
    <text evidence="1 4 7">Belongs to the tRNA pseudouridine synthase TruA family.</text>
</comment>
<evidence type="ECO:0000256" key="2">
    <source>
        <dbReference type="ARBA" id="ARBA00022694"/>
    </source>
</evidence>
<dbReference type="InterPro" id="IPR020095">
    <property type="entry name" value="PsdUridine_synth_TruA_C"/>
</dbReference>
<reference evidence="9" key="1">
    <citation type="submission" date="2019-11" db="EMBL/GenBank/DDBJ databases">
        <title>Acidithiobacillus ferrianus sp. nov.: a facultatively anaerobic and extremely acidophilic chemolithoautotroph.</title>
        <authorList>
            <person name="Norris P.R."/>
            <person name="Falagan C."/>
            <person name="Moya-Beltran A."/>
            <person name="Castro M."/>
            <person name="Quatrini R."/>
            <person name="Johnson D.B."/>
        </authorList>
    </citation>
    <scope>NUCLEOTIDE SEQUENCE [LARGE SCALE GENOMIC DNA]</scope>
    <source>
        <strain evidence="9">MG</strain>
    </source>
</reference>
<dbReference type="InterPro" id="IPR020094">
    <property type="entry name" value="TruA/RsuA/RluB/E/F_N"/>
</dbReference>
<dbReference type="SUPFAM" id="SSF55120">
    <property type="entry name" value="Pseudouridine synthase"/>
    <property type="match status" value="1"/>
</dbReference>
<proteinExistence type="inferred from homology"/>
<feature type="domain" description="Pseudouridine synthase I TruA alpha/beta" evidence="8">
    <location>
        <begin position="15"/>
        <end position="109"/>
    </location>
</feature>
<dbReference type="AlphaFoldDB" id="A0A845UF57"/>
<organism evidence="9">
    <name type="scientific">Acidithiobacillus ferrianus</name>
    <dbReference type="NCBI Taxonomy" id="2678518"/>
    <lineage>
        <taxon>Bacteria</taxon>
        <taxon>Pseudomonadati</taxon>
        <taxon>Pseudomonadota</taxon>
        <taxon>Acidithiobacillia</taxon>
        <taxon>Acidithiobacillales</taxon>
        <taxon>Acidithiobacillaceae</taxon>
        <taxon>Acidithiobacillus</taxon>
    </lineage>
</organism>
<dbReference type="GO" id="GO:0003723">
    <property type="term" value="F:RNA binding"/>
    <property type="evidence" value="ECO:0007669"/>
    <property type="project" value="InterPro"/>
</dbReference>
<keyword evidence="2 4" id="KW-0819">tRNA processing</keyword>
<dbReference type="Pfam" id="PF01416">
    <property type="entry name" value="PseudoU_synth_1"/>
    <property type="match status" value="2"/>
</dbReference>
<evidence type="ECO:0000256" key="6">
    <source>
        <dbReference type="PIRSR" id="PIRSR001430-2"/>
    </source>
</evidence>
<dbReference type="FunFam" id="3.30.70.580:FF:000001">
    <property type="entry name" value="tRNA pseudouridine synthase A"/>
    <property type="match status" value="1"/>
</dbReference>
<dbReference type="NCBIfam" id="TIGR00071">
    <property type="entry name" value="hisT_truA"/>
    <property type="match status" value="1"/>
</dbReference>
<comment type="catalytic activity">
    <reaction evidence="4 7">
        <text>uridine(38/39/40) in tRNA = pseudouridine(38/39/40) in tRNA</text>
        <dbReference type="Rhea" id="RHEA:22376"/>
        <dbReference type="Rhea" id="RHEA-COMP:10085"/>
        <dbReference type="Rhea" id="RHEA-COMP:10087"/>
        <dbReference type="ChEBI" id="CHEBI:65314"/>
        <dbReference type="ChEBI" id="CHEBI:65315"/>
        <dbReference type="EC" id="5.4.99.12"/>
    </reaction>
</comment>
<dbReference type="HAMAP" id="MF_00171">
    <property type="entry name" value="TruA"/>
    <property type="match status" value="1"/>
</dbReference>
<evidence type="ECO:0000256" key="4">
    <source>
        <dbReference type="HAMAP-Rule" id="MF_00171"/>
    </source>
</evidence>
<evidence type="ECO:0000256" key="5">
    <source>
        <dbReference type="PIRSR" id="PIRSR001430-1"/>
    </source>
</evidence>
<comment type="subunit">
    <text evidence="4">Homodimer.</text>
</comment>
<dbReference type="InterPro" id="IPR001406">
    <property type="entry name" value="PsdUridine_synth_TruA"/>
</dbReference>